<comment type="similarity">
    <text evidence="1 8">Belongs to the CtsR family.</text>
</comment>
<keyword evidence="6 8" id="KW-0238">DNA-binding</keyword>
<dbReference type="InterPro" id="IPR041473">
    <property type="entry name" value="CtsR_C"/>
</dbReference>
<evidence type="ECO:0000313" key="12">
    <source>
        <dbReference type="Proteomes" id="UP000198661"/>
    </source>
</evidence>
<dbReference type="EMBL" id="FOOK01000023">
    <property type="protein sequence ID" value="SFG25895.1"/>
    <property type="molecule type" value="Genomic_DNA"/>
</dbReference>
<keyword evidence="12" id="KW-1185">Reference proteome</keyword>
<evidence type="ECO:0000256" key="1">
    <source>
        <dbReference type="ARBA" id="ARBA00010189"/>
    </source>
</evidence>
<keyword evidence="5" id="KW-0346">Stress response</keyword>
<dbReference type="Gene3D" id="1.10.1200.150">
    <property type="entry name" value="Transcriptional regulator CtsR, C-terminal domain"/>
    <property type="match status" value="1"/>
</dbReference>
<dbReference type="STRING" id="201973.SAMN04488025_12313"/>
<feature type="domain" description="CtsR N-terminal HTH" evidence="9">
    <location>
        <begin position="3"/>
        <end position="73"/>
    </location>
</feature>
<keyword evidence="7 8" id="KW-0804">Transcription</keyword>
<feature type="domain" description="CtsR C-terminal dimerization" evidence="10">
    <location>
        <begin position="81"/>
        <end position="147"/>
    </location>
</feature>
<dbReference type="AlphaFoldDB" id="A0A1I2QBL0"/>
<evidence type="ECO:0000256" key="3">
    <source>
        <dbReference type="ARBA" id="ARBA00022491"/>
    </source>
</evidence>
<protein>
    <recommendedName>
        <fullName evidence="2 8">Transcriptional regulator CtsR</fullName>
    </recommendedName>
</protein>
<proteinExistence type="inferred from homology"/>
<sequence>MPSISDIIEHHLKKILDQSRSGIIEIKRSELADRFQCVPSQINYVISTRFTVEKGYIVESKRGGGGYIRIRRVRLASPGSVYDVLLRQIGESISQSQAEDIIDRLREEELMTPREARLMRRIIARDVMQLPVPLRDQVRARIMRAMVTILFAGKGE</sequence>
<dbReference type="InterPro" id="IPR041902">
    <property type="entry name" value="CtsR_N_sf"/>
</dbReference>
<reference evidence="11 12" key="1">
    <citation type="submission" date="2016-10" db="EMBL/GenBank/DDBJ databases">
        <authorList>
            <person name="de Groot N.N."/>
        </authorList>
    </citation>
    <scope>NUCLEOTIDE SEQUENCE [LARGE SCALE GENOMIC DNA]</scope>
    <source>
        <strain evidence="11 12">DSM 44945</strain>
    </source>
</reference>
<dbReference type="Pfam" id="PF05848">
    <property type="entry name" value="CtsR"/>
    <property type="match status" value="1"/>
</dbReference>
<keyword evidence="4 8" id="KW-0805">Transcription regulation</keyword>
<evidence type="ECO:0000256" key="5">
    <source>
        <dbReference type="ARBA" id="ARBA00023016"/>
    </source>
</evidence>
<gene>
    <name evidence="11" type="ORF">SAMN04488025_12313</name>
</gene>
<dbReference type="InterPro" id="IPR041908">
    <property type="entry name" value="CtsR_C_sf"/>
</dbReference>
<dbReference type="Gene3D" id="3.30.56.130">
    <property type="entry name" value="Transcriptional regulator CtsR, winged HTH domain"/>
    <property type="match status" value="1"/>
</dbReference>
<dbReference type="GO" id="GO:0006355">
    <property type="term" value="P:regulation of DNA-templated transcription"/>
    <property type="evidence" value="ECO:0007669"/>
    <property type="project" value="UniProtKB-UniRule"/>
</dbReference>
<dbReference type="RefSeq" id="WP_092039454.1">
    <property type="nucleotide sequence ID" value="NZ_FOOK01000023.1"/>
</dbReference>
<evidence type="ECO:0000256" key="7">
    <source>
        <dbReference type="ARBA" id="ARBA00023163"/>
    </source>
</evidence>
<evidence type="ECO:0000256" key="2">
    <source>
        <dbReference type="ARBA" id="ARBA00014129"/>
    </source>
</evidence>
<dbReference type="GO" id="GO:0003677">
    <property type="term" value="F:DNA binding"/>
    <property type="evidence" value="ECO:0007669"/>
    <property type="project" value="UniProtKB-UniRule"/>
</dbReference>
<dbReference type="FunFam" id="3.30.56.130:FF:000001">
    <property type="entry name" value="Transcriptional regulator CtsR"/>
    <property type="match status" value="1"/>
</dbReference>
<dbReference type="InterPro" id="IPR040465">
    <property type="entry name" value="CtsR_N"/>
</dbReference>
<evidence type="ECO:0000256" key="4">
    <source>
        <dbReference type="ARBA" id="ARBA00023015"/>
    </source>
</evidence>
<evidence type="ECO:0000256" key="8">
    <source>
        <dbReference type="PIRNR" id="PIRNR010607"/>
    </source>
</evidence>
<dbReference type="Pfam" id="PF17727">
    <property type="entry name" value="CtsR_C"/>
    <property type="match status" value="1"/>
</dbReference>
<name>A0A1I2QBL0_9BACL</name>
<dbReference type="Proteomes" id="UP000198661">
    <property type="component" value="Unassembled WGS sequence"/>
</dbReference>
<organism evidence="11 12">
    <name type="scientific">Planifilum fulgidum</name>
    <dbReference type="NCBI Taxonomy" id="201973"/>
    <lineage>
        <taxon>Bacteria</taxon>
        <taxon>Bacillati</taxon>
        <taxon>Bacillota</taxon>
        <taxon>Bacilli</taxon>
        <taxon>Bacillales</taxon>
        <taxon>Thermoactinomycetaceae</taxon>
        <taxon>Planifilum</taxon>
    </lineage>
</organism>
<evidence type="ECO:0000313" key="11">
    <source>
        <dbReference type="EMBL" id="SFG25895.1"/>
    </source>
</evidence>
<evidence type="ECO:0000256" key="6">
    <source>
        <dbReference type="ARBA" id="ARBA00023125"/>
    </source>
</evidence>
<dbReference type="OrthoDB" id="1680813at2"/>
<accession>A0A1I2QBL0</accession>
<dbReference type="InterPro" id="IPR008463">
    <property type="entry name" value="CtsR"/>
</dbReference>
<keyword evidence="3 8" id="KW-0678">Repressor</keyword>
<evidence type="ECO:0000259" key="9">
    <source>
        <dbReference type="Pfam" id="PF05848"/>
    </source>
</evidence>
<dbReference type="PIRSF" id="PIRSF010607">
    <property type="entry name" value="Txn_repr_CtsR"/>
    <property type="match status" value="1"/>
</dbReference>
<evidence type="ECO:0000259" key="10">
    <source>
        <dbReference type="Pfam" id="PF17727"/>
    </source>
</evidence>